<dbReference type="OrthoDB" id="194358at2759"/>
<name>C8VDJ9_EMENI</name>
<accession>C8VDJ9</accession>
<dbReference type="RefSeq" id="XP_050468032.1">
    <property type="nucleotide sequence ID" value="XM_050612074.1"/>
</dbReference>
<keyword evidence="2" id="KW-1185">Reference proteome</keyword>
<dbReference type="InParanoid" id="C8VDJ9"/>
<dbReference type="HOGENOM" id="CLU_2793957_0_0_1"/>
<sequence length="68" mass="7447">MSYWRQPTIGSHLSGFTRGADPAIVQLLLENGADPNIKKPRSTVCPKGSAISIWVLQRHDQATKVMTA</sequence>
<dbReference type="EMBL" id="BN001304">
    <property type="protein sequence ID" value="CBF79997.1"/>
    <property type="molecule type" value="Genomic_DNA"/>
</dbReference>
<organism evidence="1 2">
    <name type="scientific">Emericella nidulans (strain FGSC A4 / ATCC 38163 / CBS 112.46 / NRRL 194 / M139)</name>
    <name type="common">Aspergillus nidulans</name>
    <dbReference type="NCBI Taxonomy" id="227321"/>
    <lineage>
        <taxon>Eukaryota</taxon>
        <taxon>Fungi</taxon>
        <taxon>Dikarya</taxon>
        <taxon>Ascomycota</taxon>
        <taxon>Pezizomycotina</taxon>
        <taxon>Eurotiomycetes</taxon>
        <taxon>Eurotiomycetidae</taxon>
        <taxon>Eurotiales</taxon>
        <taxon>Aspergillaceae</taxon>
        <taxon>Aspergillus</taxon>
        <taxon>Aspergillus subgen. Nidulantes</taxon>
    </lineage>
</organism>
<reference evidence="2" key="2">
    <citation type="journal article" date="2009" name="Fungal Genet. Biol.">
        <title>The 2008 update of the Aspergillus nidulans genome annotation: a community effort.</title>
        <authorList>
            <person name="Wortman J.R."/>
            <person name="Gilsenan J.M."/>
            <person name="Joardar V."/>
            <person name="Deegan J."/>
            <person name="Clutterbuck J."/>
            <person name="Andersen M.R."/>
            <person name="Archer D."/>
            <person name="Bencina M."/>
            <person name="Braus G."/>
            <person name="Coutinho P."/>
            <person name="von Dohren H."/>
            <person name="Doonan J."/>
            <person name="Driessen A.J."/>
            <person name="Durek P."/>
            <person name="Espeso E."/>
            <person name="Fekete E."/>
            <person name="Flipphi M."/>
            <person name="Estrada C.G."/>
            <person name="Geysens S."/>
            <person name="Goldman G."/>
            <person name="de Groot P.W."/>
            <person name="Hansen K."/>
            <person name="Harris S.D."/>
            <person name="Heinekamp T."/>
            <person name="Helmstaedt K."/>
            <person name="Henrissat B."/>
            <person name="Hofmann G."/>
            <person name="Homan T."/>
            <person name="Horio T."/>
            <person name="Horiuchi H."/>
            <person name="James S."/>
            <person name="Jones M."/>
            <person name="Karaffa L."/>
            <person name="Karanyi Z."/>
            <person name="Kato M."/>
            <person name="Keller N."/>
            <person name="Kelly D.E."/>
            <person name="Kiel J.A."/>
            <person name="Kim J.M."/>
            <person name="van der Klei I.J."/>
            <person name="Klis F.M."/>
            <person name="Kovalchuk A."/>
            <person name="Krasevec N."/>
            <person name="Kubicek C.P."/>
            <person name="Liu B."/>
            <person name="Maccabe A."/>
            <person name="Meyer V."/>
            <person name="Mirabito P."/>
            <person name="Miskei M."/>
            <person name="Mos M."/>
            <person name="Mullins J."/>
            <person name="Nelson D.R."/>
            <person name="Nielsen J."/>
            <person name="Oakley B.R."/>
            <person name="Osmani S.A."/>
            <person name="Pakula T."/>
            <person name="Paszewski A."/>
            <person name="Paulsen I."/>
            <person name="Pilsyk S."/>
            <person name="Pocsi I."/>
            <person name="Punt P.J."/>
            <person name="Ram A.F."/>
            <person name="Ren Q."/>
            <person name="Robellet X."/>
            <person name="Robson G."/>
            <person name="Seiboth B."/>
            <person name="van Solingen P."/>
            <person name="Specht T."/>
            <person name="Sun J."/>
            <person name="Taheri-Talesh N."/>
            <person name="Takeshita N."/>
            <person name="Ussery D."/>
            <person name="vanKuyk P.A."/>
            <person name="Visser H."/>
            <person name="van de Vondervoort P.J."/>
            <person name="de Vries R.P."/>
            <person name="Walton J."/>
            <person name="Xiang X."/>
            <person name="Xiong Y."/>
            <person name="Zeng A.P."/>
            <person name="Brandt B.W."/>
            <person name="Cornell M.J."/>
            <person name="van den Hondel C.A."/>
            <person name="Visser J."/>
            <person name="Oliver S.G."/>
            <person name="Turner G."/>
        </authorList>
    </citation>
    <scope>GENOME REANNOTATION</scope>
    <source>
        <strain evidence="2">FGSC A4 / ATCC 38163 / CBS 112.46 / NRRL 194 / M139</strain>
    </source>
</reference>
<reference evidence="2" key="1">
    <citation type="journal article" date="2005" name="Nature">
        <title>Sequencing of Aspergillus nidulans and comparative analysis with A. fumigatus and A. oryzae.</title>
        <authorList>
            <person name="Galagan J.E."/>
            <person name="Calvo S.E."/>
            <person name="Cuomo C."/>
            <person name="Ma L.J."/>
            <person name="Wortman J.R."/>
            <person name="Batzoglou S."/>
            <person name="Lee S.I."/>
            <person name="Basturkmen M."/>
            <person name="Spevak C.C."/>
            <person name="Clutterbuck J."/>
            <person name="Kapitonov V."/>
            <person name="Jurka J."/>
            <person name="Scazzocchio C."/>
            <person name="Farman M."/>
            <person name="Butler J."/>
            <person name="Purcell S."/>
            <person name="Harris S."/>
            <person name="Braus G.H."/>
            <person name="Draht O."/>
            <person name="Busch S."/>
            <person name="D'Enfert C."/>
            <person name="Bouchier C."/>
            <person name="Goldman G.H."/>
            <person name="Bell-Pedersen D."/>
            <person name="Griffiths-Jones S."/>
            <person name="Doonan J.H."/>
            <person name="Yu J."/>
            <person name="Vienken K."/>
            <person name="Pain A."/>
            <person name="Freitag M."/>
            <person name="Selker E.U."/>
            <person name="Archer D.B."/>
            <person name="Penalva M.A."/>
            <person name="Oakley B.R."/>
            <person name="Momany M."/>
            <person name="Tanaka T."/>
            <person name="Kumagai T."/>
            <person name="Asai K."/>
            <person name="Machida M."/>
            <person name="Nierman W.C."/>
            <person name="Denning D.W."/>
            <person name="Caddick M."/>
            <person name="Hynes M."/>
            <person name="Paoletti M."/>
            <person name="Fischer R."/>
            <person name="Miller B."/>
            <person name="Dyer P."/>
            <person name="Sachs M.S."/>
            <person name="Osmani S.A."/>
            <person name="Birren B.W."/>
        </authorList>
    </citation>
    <scope>NUCLEOTIDE SEQUENCE [LARGE SCALE GENOMIC DNA]</scope>
    <source>
        <strain evidence="2">FGSC A4 / ATCC 38163 / CBS 112.46 / NRRL 194 / M139</strain>
    </source>
</reference>
<protein>
    <submittedName>
        <fullName evidence="1">Uncharacterized protein</fullName>
    </submittedName>
</protein>
<dbReference type="KEGG" id="ani:ANIA_11571"/>
<dbReference type="Proteomes" id="UP000000560">
    <property type="component" value="Chromosome IV"/>
</dbReference>
<evidence type="ECO:0000313" key="1">
    <source>
        <dbReference type="EMBL" id="CBF79997.1"/>
    </source>
</evidence>
<dbReference type="GeneID" id="74897137"/>
<gene>
    <name evidence="1" type="ORF">ANIA_11571</name>
</gene>
<dbReference type="AlphaFoldDB" id="C8VDJ9"/>
<evidence type="ECO:0000313" key="2">
    <source>
        <dbReference type="Proteomes" id="UP000000560"/>
    </source>
</evidence>
<proteinExistence type="predicted"/>